<gene>
    <name evidence="1" type="ORF">SAMN02927928_0074</name>
</gene>
<accession>A0A1G4TQL3</accession>
<organism evidence="1 2">
    <name type="scientific">Asticcacaulis taihuensis</name>
    <dbReference type="NCBI Taxonomy" id="260084"/>
    <lineage>
        <taxon>Bacteria</taxon>
        <taxon>Pseudomonadati</taxon>
        <taxon>Pseudomonadota</taxon>
        <taxon>Alphaproteobacteria</taxon>
        <taxon>Caulobacterales</taxon>
        <taxon>Caulobacteraceae</taxon>
        <taxon>Asticcacaulis</taxon>
    </lineage>
</organism>
<dbReference type="AlphaFoldDB" id="A0A1G4TQL3"/>
<dbReference type="Proteomes" id="UP000199150">
    <property type="component" value="Unassembled WGS sequence"/>
</dbReference>
<evidence type="ECO:0000313" key="1">
    <source>
        <dbReference type="EMBL" id="SCW83537.1"/>
    </source>
</evidence>
<dbReference type="EMBL" id="FMTS01000011">
    <property type="protein sequence ID" value="SCW83537.1"/>
    <property type="molecule type" value="Genomic_DNA"/>
</dbReference>
<reference evidence="2" key="1">
    <citation type="submission" date="2016-10" db="EMBL/GenBank/DDBJ databases">
        <authorList>
            <person name="Varghese N."/>
            <person name="Submissions S."/>
        </authorList>
    </citation>
    <scope>NUCLEOTIDE SEQUENCE [LARGE SCALE GENOMIC DNA]</scope>
    <source>
        <strain evidence="2">CGMCC 1.3431</strain>
    </source>
</reference>
<name>A0A1G4TQL3_9CAUL</name>
<evidence type="ECO:0000313" key="2">
    <source>
        <dbReference type="Proteomes" id="UP000199150"/>
    </source>
</evidence>
<dbReference type="Pfam" id="PF20043">
    <property type="entry name" value="DUF6445"/>
    <property type="match status" value="1"/>
</dbReference>
<dbReference type="STRING" id="260084.SAMN02927928_0074"/>
<protein>
    <submittedName>
        <fullName evidence="1">Uncharacterized protein</fullName>
    </submittedName>
</protein>
<keyword evidence="2" id="KW-1185">Reference proteome</keyword>
<proteinExistence type="predicted"/>
<dbReference type="InterPro" id="IPR045617">
    <property type="entry name" value="DUF6445"/>
</dbReference>
<sequence length="218" mass="23905">MLLADDFLANADRVVDLAEALAPFPEEKETAYPGLRRQISPGDEASAYVMALLRQAAPLLRSEFGAPAFSVMEASFSLVTTRPEALRPVQRVPHFDFDDPNVIAIIHHLHTIEDSGTAFYRHIATGLERADVSNSAALRAALRQDGLRLSEMETGFADDTNPFCEPVFFAAARFNRLVMYQGCLLHSGRIGPGFAYDSAPRNGRLTANIFVRLNGGQP</sequence>